<evidence type="ECO:0000256" key="3">
    <source>
        <dbReference type="PROSITE-ProRule" id="PRU00289"/>
    </source>
</evidence>
<dbReference type="RefSeq" id="WP_191828327.1">
    <property type="nucleotide sequence ID" value="NZ_JACYHB010000004.1"/>
</dbReference>
<dbReference type="Gene3D" id="3.40.50.300">
    <property type="entry name" value="P-loop containing nucleotide triphosphate hydrolases"/>
    <property type="match status" value="3"/>
</dbReference>
<keyword evidence="7" id="KW-0131">Cell cycle</keyword>
<keyword evidence="2 3" id="KW-0067">ATP-binding</keyword>
<dbReference type="Pfam" id="PF01580">
    <property type="entry name" value="FtsK_SpoIIIE"/>
    <property type="match status" value="2"/>
</dbReference>
<feature type="binding site" evidence="3">
    <location>
        <begin position="633"/>
        <end position="640"/>
    </location>
    <ligand>
        <name>ATP</name>
        <dbReference type="ChEBI" id="CHEBI:30616"/>
    </ligand>
</feature>
<dbReference type="InterPro" id="IPR003593">
    <property type="entry name" value="AAA+_ATPase"/>
</dbReference>
<dbReference type="SMART" id="SM00382">
    <property type="entry name" value="AAA"/>
    <property type="match status" value="3"/>
</dbReference>
<evidence type="ECO:0000256" key="4">
    <source>
        <dbReference type="SAM" id="MobiDB-lite"/>
    </source>
</evidence>
<keyword evidence="1 3" id="KW-0547">Nucleotide-binding</keyword>
<feature type="domain" description="FtsK" evidence="6">
    <location>
        <begin position="614"/>
        <end position="807"/>
    </location>
</feature>
<dbReference type="InterPro" id="IPR027417">
    <property type="entry name" value="P-loop_NTPase"/>
</dbReference>
<dbReference type="GO" id="GO:0005524">
    <property type="term" value="F:ATP binding"/>
    <property type="evidence" value="ECO:0007669"/>
    <property type="project" value="UniProtKB-UniRule"/>
</dbReference>
<accession>A0A927IYT0</accession>
<evidence type="ECO:0000313" key="8">
    <source>
        <dbReference type="Proteomes" id="UP000610846"/>
    </source>
</evidence>
<name>A0A927IYT0_9MICO</name>
<dbReference type="PANTHER" id="PTHR22683">
    <property type="entry name" value="SPORULATION PROTEIN RELATED"/>
    <property type="match status" value="1"/>
</dbReference>
<dbReference type="SUPFAM" id="SSF49879">
    <property type="entry name" value="SMAD/FHA domain"/>
    <property type="match status" value="1"/>
</dbReference>
<dbReference type="PROSITE" id="PS50901">
    <property type="entry name" value="FTSK"/>
    <property type="match status" value="2"/>
</dbReference>
<dbReference type="EMBL" id="JACYHB010000004">
    <property type="protein sequence ID" value="MBD8078741.1"/>
    <property type="molecule type" value="Genomic_DNA"/>
</dbReference>
<protein>
    <submittedName>
        <fullName evidence="7">Cell division protein FtsK</fullName>
    </submittedName>
</protein>
<dbReference type="InterPro" id="IPR008984">
    <property type="entry name" value="SMAD_FHA_dom_sf"/>
</dbReference>
<dbReference type="Gene3D" id="2.60.200.20">
    <property type="match status" value="1"/>
</dbReference>
<evidence type="ECO:0000256" key="5">
    <source>
        <dbReference type="SAM" id="Phobius"/>
    </source>
</evidence>
<keyword evidence="8" id="KW-1185">Reference proteome</keyword>
<evidence type="ECO:0000259" key="6">
    <source>
        <dbReference type="PROSITE" id="PS50901"/>
    </source>
</evidence>
<keyword evidence="5" id="KW-0472">Membrane</keyword>
<evidence type="ECO:0000256" key="1">
    <source>
        <dbReference type="ARBA" id="ARBA00022741"/>
    </source>
</evidence>
<dbReference type="CDD" id="cd01127">
    <property type="entry name" value="TrwB_TraG_TraD_VirD4"/>
    <property type="match status" value="1"/>
</dbReference>
<dbReference type="GO" id="GO:0003677">
    <property type="term" value="F:DNA binding"/>
    <property type="evidence" value="ECO:0007669"/>
    <property type="project" value="InterPro"/>
</dbReference>
<dbReference type="CDD" id="cd00060">
    <property type="entry name" value="FHA"/>
    <property type="match status" value="1"/>
</dbReference>
<keyword evidence="7" id="KW-0132">Cell division</keyword>
<feature type="transmembrane region" description="Helical" evidence="5">
    <location>
        <begin position="218"/>
        <end position="235"/>
    </location>
</feature>
<evidence type="ECO:0000256" key="2">
    <source>
        <dbReference type="ARBA" id="ARBA00022840"/>
    </source>
</evidence>
<reference evidence="7" key="1">
    <citation type="journal article" date="2018" name="Curr. Microbiol.">
        <title>Cellulosimicrobium arenosum sp. nov., Isolated from Marine Sediment Sand.</title>
        <authorList>
            <person name="Oh M."/>
            <person name="Kim J.H."/>
            <person name="Yoon J.H."/>
            <person name="Schumann P."/>
            <person name="Kim W."/>
        </authorList>
    </citation>
    <scope>NUCLEOTIDE SEQUENCE</scope>
    <source>
        <strain evidence="7">KCTC 49039</strain>
    </source>
</reference>
<gene>
    <name evidence="7" type="ORF">IF651_06685</name>
</gene>
<feature type="domain" description="FtsK" evidence="6">
    <location>
        <begin position="951"/>
        <end position="1141"/>
    </location>
</feature>
<dbReference type="InterPro" id="IPR002543">
    <property type="entry name" value="FtsK_dom"/>
</dbReference>
<dbReference type="GO" id="GO:0051301">
    <property type="term" value="P:cell division"/>
    <property type="evidence" value="ECO:0007669"/>
    <property type="project" value="UniProtKB-KW"/>
</dbReference>
<sequence length="1445" mass="150637">MQLPLTVGSGEGTRDVVVDVAPTTTVAELADVLGVAACDVASVDPATDLASSGILAGVVLPREHGADLPAGTVRLEVVGGPFAGESVALPTGTRITLGSGAAMRVRLLDPAVGDHHVTLEVTSGAGHPSMSVHPQGAAVVLVDGVGLTGAREVGPDDVVQVGSSLLRVGVVPASDAHVVPDGVGHVAFNRGARIRPPVATPAVRVPGGKPADRDRTPLPWLAALVPVVLGVTMALALGRYWYLMMALASPLMVVGSYVTSRRAARRSGRRTEETWRQEVLAARAQVARLVTEQRVRRWHDHPDPVAVLDVAVAPGARLWERRATDPDAVTVRVGVADQDLDVRWEGARARVDGVAVSVGVSPSPVTVELSSGTVGVAGPRDVAVSLARAMLVQLAVLRSPRDLRVVLLCEDTAQDDWDWVRWLPHVGGGAGACVQVGNTPATRQARVRELSGLVESRRRAARESSRAAFDTQTVVLLDQARGMRLLPGMVTLLEHGPAVGVFVVALDEHRSRLPQECATEVAVDRQDTTTGEVVARDGVVGPVLLDGTSLDVARRAARALAPVVHVAGVGDEHLLPSSVRLVDLLGVDLQDPAPIVAAWAAVPRSTYAVVGAGADGVLGVDLAEDGPHGLVAGTTGSGKSELLQTLVVSLALVNRPDALTFVLVDYKGGSAFADCERLPHTVGMVTNLDARGTERALESLDAELERRETVLRDLGAKDADAAWERDPVAAAARGLARLVLVIDEFAELRTELPDFVSGLVRIARVGRSLGVHLILATQRPAGQITAEMQANTNLRVALRVTDRTDSTDVLGSGEAASIGSRQPGRGFARRGTGAAPVAFQTARVAGRRPGAAPATTSPRAASVPWERLGLPVAFAPDAADRADVDHDDTDLRAVVDLLGAAAAAAGVARRPSPWLPELPAVVDVDDVVAGGRAAQTAVVLGLEDLPAQQAQVPLEWDVASGSHVAVIGGARSGRTSTLRVVVAQLAATWSPADLHLYALDWGNGALAPMAGLPHCGAVVTPVETGRLERFLRRLHAEVARRQQVLAAGGFGDLGEQRAAVHGSERLAYAVVVLDGWDRLVGDVADLDAFRSSFARLLREAPAVGLRVLLTGDRSLLVSESKVMGAVETRYVLPLTSRDDYRSIGLRERHLPREVGPGRMLSGGARVREAQMALLPGAADGQGQQAAFVERIARARAVPGPVHPPPGSGGATPPLRVDVLPDAISRTDASALPVAPGCPADGVTVAVGGDSLSRYTVDLFDSPGLLVTGDRRTGRSTALAMVLRQLVDRGAGVLVVAPKDSPVRRLAVRRGLPLFTGDDLDADDATFVATGSRATEQARAAGLDRVVVVCDDAELVNGTRVGDTILRSADRLVHCVSVLLDATGGYKGLDTEARKARQALVLSPTRAVQGSGAVGTMIPPHALGARGPGGGVWFDHGTFVQVQVPG</sequence>
<dbReference type="SUPFAM" id="SSF52540">
    <property type="entry name" value="P-loop containing nucleoside triphosphate hydrolases"/>
    <property type="match status" value="2"/>
</dbReference>
<dbReference type="InterPro" id="IPR050206">
    <property type="entry name" value="FtsK/SpoIIIE/SftA"/>
</dbReference>
<keyword evidence="5" id="KW-0812">Transmembrane</keyword>
<organism evidence="7 8">
    <name type="scientific">Cellulosimicrobium arenosum</name>
    <dbReference type="NCBI Taxonomy" id="2708133"/>
    <lineage>
        <taxon>Bacteria</taxon>
        <taxon>Bacillati</taxon>
        <taxon>Actinomycetota</taxon>
        <taxon>Actinomycetes</taxon>
        <taxon>Micrococcales</taxon>
        <taxon>Promicromonosporaceae</taxon>
        <taxon>Cellulosimicrobium</taxon>
    </lineage>
</organism>
<proteinExistence type="predicted"/>
<feature type="region of interest" description="Disordered" evidence="4">
    <location>
        <begin position="809"/>
        <end position="832"/>
    </location>
</feature>
<keyword evidence="5" id="KW-1133">Transmembrane helix</keyword>
<evidence type="ECO:0000313" key="7">
    <source>
        <dbReference type="EMBL" id="MBD8078741.1"/>
    </source>
</evidence>
<dbReference type="Proteomes" id="UP000610846">
    <property type="component" value="Unassembled WGS sequence"/>
</dbReference>
<dbReference type="PANTHER" id="PTHR22683:SF1">
    <property type="entry name" value="TYPE VII SECRETION SYSTEM PROTEIN ESSC"/>
    <property type="match status" value="1"/>
</dbReference>
<feature type="binding site" evidence="3">
    <location>
        <begin position="968"/>
        <end position="975"/>
    </location>
    <ligand>
        <name>ATP</name>
        <dbReference type="ChEBI" id="CHEBI:30616"/>
    </ligand>
</feature>
<reference evidence="7" key="2">
    <citation type="submission" date="2020-09" db="EMBL/GenBank/DDBJ databases">
        <authorList>
            <person name="Yu Y."/>
        </authorList>
    </citation>
    <scope>NUCLEOTIDE SEQUENCE</scope>
    <source>
        <strain evidence="7">KCTC 49039</strain>
    </source>
</reference>
<comment type="caution">
    <text evidence="7">The sequence shown here is derived from an EMBL/GenBank/DDBJ whole genome shotgun (WGS) entry which is preliminary data.</text>
</comment>